<dbReference type="PANTHER" id="PTHR12483:SF115">
    <property type="entry name" value="COPPER TRANSPORT PROTEIN"/>
    <property type="match status" value="1"/>
</dbReference>
<keyword evidence="4" id="KW-0186">Copper</keyword>
<dbReference type="EMBL" id="CAXITT010000281">
    <property type="protein sequence ID" value="CAL1537998.1"/>
    <property type="molecule type" value="Genomic_DNA"/>
</dbReference>
<comment type="subcellular location">
    <subcellularLocation>
        <location evidence="4">Membrane</location>
        <topology evidence="4">Multi-pass membrane protein</topology>
    </subcellularLocation>
</comment>
<evidence type="ECO:0000256" key="4">
    <source>
        <dbReference type="RuleBase" id="RU367022"/>
    </source>
</evidence>
<feature type="transmembrane region" description="Helical" evidence="4">
    <location>
        <begin position="27"/>
        <end position="47"/>
    </location>
</feature>
<evidence type="ECO:0000256" key="2">
    <source>
        <dbReference type="ARBA" id="ARBA00022989"/>
    </source>
</evidence>
<evidence type="ECO:0000256" key="1">
    <source>
        <dbReference type="ARBA" id="ARBA00022692"/>
    </source>
</evidence>
<keyword evidence="3 4" id="KW-0472">Membrane</keyword>
<name>A0AAV2HUW4_LYMST</name>
<dbReference type="GO" id="GO:0005375">
    <property type="term" value="F:copper ion transmembrane transporter activity"/>
    <property type="evidence" value="ECO:0007669"/>
    <property type="project" value="UniProtKB-UniRule"/>
</dbReference>
<keyword evidence="6" id="KW-1185">Reference proteome</keyword>
<feature type="transmembrane region" description="Helical" evidence="4">
    <location>
        <begin position="93"/>
        <end position="112"/>
    </location>
</feature>
<keyword evidence="2 4" id="KW-1133">Transmembrane helix</keyword>
<gene>
    <name evidence="5" type="ORF">GSLYS_00011819001</name>
</gene>
<evidence type="ECO:0000256" key="3">
    <source>
        <dbReference type="ARBA" id="ARBA00023136"/>
    </source>
</evidence>
<organism evidence="5 6">
    <name type="scientific">Lymnaea stagnalis</name>
    <name type="common">Great pond snail</name>
    <name type="synonym">Helix stagnalis</name>
    <dbReference type="NCBI Taxonomy" id="6523"/>
    <lineage>
        <taxon>Eukaryota</taxon>
        <taxon>Metazoa</taxon>
        <taxon>Spiralia</taxon>
        <taxon>Lophotrochozoa</taxon>
        <taxon>Mollusca</taxon>
        <taxon>Gastropoda</taxon>
        <taxon>Heterobranchia</taxon>
        <taxon>Euthyneura</taxon>
        <taxon>Panpulmonata</taxon>
        <taxon>Hygrophila</taxon>
        <taxon>Lymnaeoidea</taxon>
        <taxon>Lymnaeidae</taxon>
        <taxon>Lymnaea</taxon>
    </lineage>
</organism>
<reference evidence="5 6" key="1">
    <citation type="submission" date="2024-04" db="EMBL/GenBank/DDBJ databases">
        <authorList>
            <consortium name="Genoscope - CEA"/>
            <person name="William W."/>
        </authorList>
    </citation>
    <scope>NUCLEOTIDE SEQUENCE [LARGE SCALE GENOMIC DNA]</scope>
</reference>
<keyword evidence="4" id="KW-0406">Ion transport</keyword>
<dbReference type="Pfam" id="PF04145">
    <property type="entry name" value="Ctr"/>
    <property type="match status" value="2"/>
</dbReference>
<keyword evidence="1 4" id="KW-0812">Transmembrane</keyword>
<dbReference type="InterPro" id="IPR007274">
    <property type="entry name" value="Cop_transporter"/>
</dbReference>
<dbReference type="AlphaFoldDB" id="A0AAV2HUW4"/>
<comment type="similarity">
    <text evidence="4">Belongs to the copper transporter (Ctr) (TC 1.A.56) family. SLC31A subfamily.</text>
</comment>
<proteinExistence type="inferred from homology"/>
<accession>A0AAV2HUW4</accession>
<evidence type="ECO:0000313" key="5">
    <source>
        <dbReference type="EMBL" id="CAL1537998.1"/>
    </source>
</evidence>
<dbReference type="Proteomes" id="UP001497497">
    <property type="component" value="Unassembled WGS sequence"/>
</dbReference>
<dbReference type="GO" id="GO:0016020">
    <property type="term" value="C:membrane"/>
    <property type="evidence" value="ECO:0007669"/>
    <property type="project" value="UniProtKB-SubCell"/>
</dbReference>
<protein>
    <recommendedName>
        <fullName evidence="4">Copper transport protein</fullName>
    </recommendedName>
</protein>
<keyword evidence="4" id="KW-0187">Copper transport</keyword>
<comment type="caution">
    <text evidence="5">The sequence shown here is derived from an EMBL/GenBank/DDBJ whole genome shotgun (WGS) entry which is preliminary data.</text>
</comment>
<feature type="transmembrane region" description="Helical" evidence="4">
    <location>
        <begin position="68"/>
        <end position="87"/>
    </location>
</feature>
<dbReference type="PANTHER" id="PTHR12483">
    <property type="entry name" value="SOLUTE CARRIER FAMILY 31 COPPER TRANSPORTERS"/>
    <property type="match status" value="1"/>
</dbReference>
<sequence>MHKSTFHTETGAALLFPHWILYGKKEIYIACLLLVVMGITYQGIKFARQQYGRKCRNLTCKRYILNKGHFLQTLMYILQFLGGYILMLAVMTYNIWILLAVLVGLGLGYFFFGWGEYEEASAALHVQRIPRSYLLTCGTITPSSSATQELLPMSKSEDDMQFDDSKSSNVRCKCNNSSV</sequence>
<keyword evidence="4" id="KW-0813">Transport</keyword>
<evidence type="ECO:0000313" key="6">
    <source>
        <dbReference type="Proteomes" id="UP001497497"/>
    </source>
</evidence>